<keyword evidence="2" id="KW-0680">Restriction system</keyword>
<protein>
    <recommendedName>
        <fullName evidence="5">Type I restriction modification DNA specificity domain-containing protein</fullName>
    </recommendedName>
</protein>
<reference evidence="6 7" key="1">
    <citation type="submission" date="2013-12" db="EMBL/GenBank/DDBJ databases">
        <title>Comparative genomics of Petrotoga isolates.</title>
        <authorList>
            <person name="Nesbo C.L."/>
            <person name="Charchuk R."/>
            <person name="Chow K."/>
        </authorList>
    </citation>
    <scope>NUCLEOTIDE SEQUENCE [LARGE SCALE GENOMIC DNA]</scope>
    <source>
        <strain evidence="6 7">DSM 13574</strain>
    </source>
</reference>
<evidence type="ECO:0000256" key="1">
    <source>
        <dbReference type="ARBA" id="ARBA00010923"/>
    </source>
</evidence>
<dbReference type="InterPro" id="IPR044946">
    <property type="entry name" value="Restrct_endonuc_typeI_TRD_sf"/>
</dbReference>
<dbReference type="Proteomes" id="UP000236434">
    <property type="component" value="Unassembled WGS sequence"/>
</dbReference>
<keyword evidence="3" id="KW-0238">DNA-binding</keyword>
<feature type="domain" description="Type I restriction modification DNA specificity" evidence="5">
    <location>
        <begin position="20"/>
        <end position="181"/>
    </location>
</feature>
<dbReference type="RefSeq" id="WP_103067289.1">
    <property type="nucleotide sequence ID" value="NZ_AZRL01000019.1"/>
</dbReference>
<dbReference type="Gene3D" id="3.90.220.20">
    <property type="entry name" value="DNA methylase specificity domains"/>
    <property type="match status" value="2"/>
</dbReference>
<feature type="domain" description="Type I restriction modification DNA specificity" evidence="5">
    <location>
        <begin position="228"/>
        <end position="392"/>
    </location>
</feature>
<proteinExistence type="inferred from homology"/>
<keyword evidence="4" id="KW-0175">Coiled coil</keyword>
<dbReference type="Pfam" id="PF01420">
    <property type="entry name" value="Methylase_S"/>
    <property type="match status" value="2"/>
</dbReference>
<evidence type="ECO:0000256" key="2">
    <source>
        <dbReference type="ARBA" id="ARBA00022747"/>
    </source>
</evidence>
<dbReference type="GO" id="GO:0009307">
    <property type="term" value="P:DNA restriction-modification system"/>
    <property type="evidence" value="ECO:0007669"/>
    <property type="project" value="UniProtKB-KW"/>
</dbReference>
<dbReference type="CDD" id="cd17262">
    <property type="entry name" value="RMtype1_S_Aco12261I-TRD2-CR2"/>
    <property type="match status" value="1"/>
</dbReference>
<comment type="similarity">
    <text evidence="1">Belongs to the type-I restriction system S methylase family.</text>
</comment>
<accession>A0A2K1NYS2</accession>
<sequence length="418" mass="48011">MELDLNQKEEYKETELGLLPKDWEVVRLGDVGNIITGNTPSKKVKEYWEHGELDFIKPPDLQNRVISTFSEKISNKAIDKARTVKEGSILVSCIGIIGRVGFASHRVAFNQQINAIEPNNNIYPWFLFYTLQTQQRQIENLASYTTVPIVSKAKFIDVKIPFPPLSEQKKIASVLSAVQEAKEKTEDVIKATKDLKKSMMKYLFTYGPVSLEEAEKVPLKETEIGLIPEEWDVVRLEDVVEIHDKKRIPLNSTERSKMKGNYPYCGANGIIDYVNDYIFDGEFVLLAEDGGFWRKFENSAYLMKGKFWVNNHAHIIRAIESNSVNRFLLYWLIFDDIEKYTSGTTRKKLNQNVMKNILIPLPPLPIQQKIASILSAIDQKIEAEENKKKALEDLFKSLLHNLMTAKIRVNNLEKILDE</sequence>
<dbReference type="OrthoDB" id="9811611at2"/>
<dbReference type="Gene3D" id="1.10.287.1120">
    <property type="entry name" value="Bipartite methylase S protein"/>
    <property type="match status" value="2"/>
</dbReference>
<feature type="coiled-coil region" evidence="4">
    <location>
        <begin position="374"/>
        <end position="401"/>
    </location>
</feature>
<dbReference type="EMBL" id="AZRL01000019">
    <property type="protein sequence ID" value="PNR95692.1"/>
    <property type="molecule type" value="Genomic_DNA"/>
</dbReference>
<dbReference type="InterPro" id="IPR000055">
    <property type="entry name" value="Restrct_endonuc_typeI_TRD"/>
</dbReference>
<evidence type="ECO:0000313" key="7">
    <source>
        <dbReference type="Proteomes" id="UP000236434"/>
    </source>
</evidence>
<dbReference type="PANTHER" id="PTHR30408:SF12">
    <property type="entry name" value="TYPE I RESTRICTION ENZYME MJAVIII SPECIFICITY SUBUNIT"/>
    <property type="match status" value="1"/>
</dbReference>
<dbReference type="AlphaFoldDB" id="A0A2K1NYS2"/>
<name>A0A2K1NYS2_9BACT</name>
<evidence type="ECO:0000256" key="4">
    <source>
        <dbReference type="SAM" id="Coils"/>
    </source>
</evidence>
<gene>
    <name evidence="6" type="ORF">X929_07085</name>
</gene>
<dbReference type="GO" id="GO:0003677">
    <property type="term" value="F:DNA binding"/>
    <property type="evidence" value="ECO:0007669"/>
    <property type="project" value="UniProtKB-KW"/>
</dbReference>
<dbReference type="InterPro" id="IPR052021">
    <property type="entry name" value="Type-I_RS_S_subunit"/>
</dbReference>
<evidence type="ECO:0000313" key="6">
    <source>
        <dbReference type="EMBL" id="PNR95692.1"/>
    </source>
</evidence>
<dbReference type="PANTHER" id="PTHR30408">
    <property type="entry name" value="TYPE-1 RESTRICTION ENZYME ECOKI SPECIFICITY PROTEIN"/>
    <property type="match status" value="1"/>
</dbReference>
<evidence type="ECO:0000256" key="3">
    <source>
        <dbReference type="ARBA" id="ARBA00023125"/>
    </source>
</evidence>
<dbReference type="SUPFAM" id="SSF116734">
    <property type="entry name" value="DNA methylase specificity domain"/>
    <property type="match status" value="2"/>
</dbReference>
<dbReference type="CDD" id="cd17293">
    <property type="entry name" value="RMtype1_S_Ppo21ORF8840P_TRD1-CR1_like"/>
    <property type="match status" value="1"/>
</dbReference>
<evidence type="ECO:0000259" key="5">
    <source>
        <dbReference type="Pfam" id="PF01420"/>
    </source>
</evidence>
<comment type="caution">
    <text evidence="6">The sequence shown here is derived from an EMBL/GenBank/DDBJ whole genome shotgun (WGS) entry which is preliminary data.</text>
</comment>
<organism evidence="6 7">
    <name type="scientific">Petrotoga olearia DSM 13574</name>
    <dbReference type="NCBI Taxonomy" id="1122955"/>
    <lineage>
        <taxon>Bacteria</taxon>
        <taxon>Thermotogati</taxon>
        <taxon>Thermotogota</taxon>
        <taxon>Thermotogae</taxon>
        <taxon>Petrotogales</taxon>
        <taxon>Petrotogaceae</taxon>
        <taxon>Petrotoga</taxon>
    </lineage>
</organism>